<dbReference type="SMART" id="SM00342">
    <property type="entry name" value="HTH_ARAC"/>
    <property type="match status" value="1"/>
</dbReference>
<feature type="domain" description="HTH araC/xylS-type" evidence="4">
    <location>
        <begin position="187"/>
        <end position="285"/>
    </location>
</feature>
<keyword evidence="1" id="KW-0805">Transcription regulation</keyword>
<dbReference type="GO" id="GO:0043565">
    <property type="term" value="F:sequence-specific DNA binding"/>
    <property type="evidence" value="ECO:0007669"/>
    <property type="project" value="InterPro"/>
</dbReference>
<accession>A0A1H0XQJ0</accession>
<protein>
    <submittedName>
        <fullName evidence="5">AraC-like ligand binding domain-containing protein</fullName>
    </submittedName>
</protein>
<dbReference type="InterPro" id="IPR018060">
    <property type="entry name" value="HTH_AraC"/>
</dbReference>
<name>A0A1H0XQJ0_STREI</name>
<reference evidence="5 6" key="1">
    <citation type="submission" date="2016-10" db="EMBL/GenBank/DDBJ databases">
        <authorList>
            <person name="de Groot N.N."/>
        </authorList>
    </citation>
    <scope>NUCLEOTIDE SEQUENCE [LARGE SCALE GENOMIC DNA]</scope>
    <source>
        <strain evidence="5 6">Sb05</strain>
    </source>
</reference>
<dbReference type="Proteomes" id="UP000182870">
    <property type="component" value="Unassembled WGS sequence"/>
</dbReference>
<evidence type="ECO:0000256" key="3">
    <source>
        <dbReference type="ARBA" id="ARBA00023163"/>
    </source>
</evidence>
<dbReference type="SUPFAM" id="SSF46689">
    <property type="entry name" value="Homeodomain-like"/>
    <property type="match status" value="2"/>
</dbReference>
<dbReference type="EMBL" id="FNKE01000001">
    <property type="protein sequence ID" value="SDQ05103.1"/>
    <property type="molecule type" value="Genomic_DNA"/>
</dbReference>
<dbReference type="RefSeq" id="WP_074559549.1">
    <property type="nucleotide sequence ID" value="NZ_FNKE01000001.1"/>
</dbReference>
<evidence type="ECO:0000256" key="2">
    <source>
        <dbReference type="ARBA" id="ARBA00023125"/>
    </source>
</evidence>
<keyword evidence="3" id="KW-0804">Transcription</keyword>
<organism evidence="5 6">
    <name type="scientific">Streptococcus equinus</name>
    <name type="common">Streptococcus bovis</name>
    <dbReference type="NCBI Taxonomy" id="1335"/>
    <lineage>
        <taxon>Bacteria</taxon>
        <taxon>Bacillati</taxon>
        <taxon>Bacillota</taxon>
        <taxon>Bacilli</taxon>
        <taxon>Lactobacillales</taxon>
        <taxon>Streptococcaceae</taxon>
        <taxon>Streptococcus</taxon>
    </lineage>
</organism>
<dbReference type="AlphaFoldDB" id="A0A1H0XQJ0"/>
<dbReference type="Gene3D" id="1.10.10.60">
    <property type="entry name" value="Homeodomain-like"/>
    <property type="match status" value="2"/>
</dbReference>
<proteinExistence type="predicted"/>
<gene>
    <name evidence="5" type="ORF">SAMN05216392_0108</name>
</gene>
<evidence type="ECO:0000313" key="5">
    <source>
        <dbReference type="EMBL" id="SDQ05103.1"/>
    </source>
</evidence>
<dbReference type="PANTHER" id="PTHR43280:SF2">
    <property type="entry name" value="HTH-TYPE TRANSCRIPTIONAL REGULATOR EXSA"/>
    <property type="match status" value="1"/>
</dbReference>
<dbReference type="PANTHER" id="PTHR43280">
    <property type="entry name" value="ARAC-FAMILY TRANSCRIPTIONAL REGULATOR"/>
    <property type="match status" value="1"/>
</dbReference>
<evidence type="ECO:0000313" key="6">
    <source>
        <dbReference type="Proteomes" id="UP000182870"/>
    </source>
</evidence>
<dbReference type="Pfam" id="PF02311">
    <property type="entry name" value="AraC_binding"/>
    <property type="match status" value="1"/>
</dbReference>
<keyword evidence="2" id="KW-0238">DNA-binding</keyword>
<dbReference type="OrthoDB" id="2211832at2"/>
<dbReference type="GO" id="GO:0003700">
    <property type="term" value="F:DNA-binding transcription factor activity"/>
    <property type="evidence" value="ECO:0007669"/>
    <property type="project" value="InterPro"/>
</dbReference>
<sequence length="289" mass="33596">MEQSQHEVINPNQGLLSFLIVHDNQDSTYISPHWHRAVELSYTLKGSIDQFYVAGENFQTHSGRILVINTQEVHSIRVLKHKEESNLALTITYPYPFLIGQCERIAYSRFDINHPEQFSNAQKKAYGQLQEILKKIVSDSQADSSDRNLKINLGILKVLEILVEFFLVDDYSTVRQDNRLQIAERIKKIDDFLRLHYQESIHLEDLAEHCHLSRSYMARFFKTHLGVTLGQYLRNIRAQKARDHLIETKDSFTNIALEHGFSGLRSMNRALEDNFGKNARQIRNDVKNS</sequence>
<dbReference type="PROSITE" id="PS01124">
    <property type="entry name" value="HTH_ARAC_FAMILY_2"/>
    <property type="match status" value="1"/>
</dbReference>
<dbReference type="SUPFAM" id="SSF51182">
    <property type="entry name" value="RmlC-like cupins"/>
    <property type="match status" value="1"/>
</dbReference>
<dbReference type="Pfam" id="PF12833">
    <property type="entry name" value="HTH_18"/>
    <property type="match status" value="1"/>
</dbReference>
<dbReference type="InterPro" id="IPR003313">
    <property type="entry name" value="AraC-bd"/>
</dbReference>
<evidence type="ECO:0000259" key="4">
    <source>
        <dbReference type="PROSITE" id="PS01124"/>
    </source>
</evidence>
<dbReference type="InterPro" id="IPR014710">
    <property type="entry name" value="RmlC-like_jellyroll"/>
</dbReference>
<dbReference type="Gene3D" id="2.60.120.10">
    <property type="entry name" value="Jelly Rolls"/>
    <property type="match status" value="1"/>
</dbReference>
<dbReference type="InterPro" id="IPR011051">
    <property type="entry name" value="RmlC_Cupin_sf"/>
</dbReference>
<evidence type="ECO:0000256" key="1">
    <source>
        <dbReference type="ARBA" id="ARBA00023015"/>
    </source>
</evidence>
<dbReference type="InterPro" id="IPR009057">
    <property type="entry name" value="Homeodomain-like_sf"/>
</dbReference>